<evidence type="ECO:0000256" key="2">
    <source>
        <dbReference type="ARBA" id="ARBA00004319"/>
    </source>
</evidence>
<dbReference type="EC" id="5.3.4.1" evidence="4"/>
<dbReference type="FunFam" id="3.40.30.10:FF:000032">
    <property type="entry name" value="Protein disulfide-isomerase A6 homolog"/>
    <property type="match status" value="1"/>
</dbReference>
<feature type="chain" id="PRO_5004588323" description="Protein disulfide-isomerase A6 homolog" evidence="13">
    <location>
        <begin position="18"/>
        <end position="358"/>
    </location>
</feature>
<dbReference type="PANTHER" id="PTHR45815:SF3">
    <property type="entry name" value="PROTEIN DISULFIDE-ISOMERASE A6"/>
    <property type="match status" value="1"/>
</dbReference>
<protein>
    <recommendedName>
        <fullName evidence="11">Protein disulfide-isomerase A6 homolog</fullName>
        <ecNumber evidence="4">5.3.4.1</ecNumber>
    </recommendedName>
</protein>
<dbReference type="PANTHER" id="PTHR45815">
    <property type="entry name" value="PROTEIN DISULFIDE-ISOMERASE A6"/>
    <property type="match status" value="1"/>
</dbReference>
<dbReference type="CDD" id="cd03001">
    <property type="entry name" value="PDI_a_P5"/>
    <property type="match status" value="2"/>
</dbReference>
<accession>T1GI35</accession>
<comment type="catalytic activity">
    <reaction evidence="1">
        <text>Catalyzes the rearrangement of -S-S- bonds in proteins.</text>
        <dbReference type="EC" id="5.3.4.1"/>
    </reaction>
</comment>
<evidence type="ECO:0000313" key="16">
    <source>
        <dbReference type="Proteomes" id="UP000015102"/>
    </source>
</evidence>
<proteinExistence type="inferred from homology"/>
<comment type="subcellular location">
    <subcellularLocation>
        <location evidence="2">Endoplasmic reticulum lumen</location>
    </subcellularLocation>
</comment>
<dbReference type="SUPFAM" id="SSF52833">
    <property type="entry name" value="Thioredoxin-like"/>
    <property type="match status" value="2"/>
</dbReference>
<reference evidence="16" key="1">
    <citation type="submission" date="2013-02" db="EMBL/GenBank/DDBJ databases">
        <authorList>
            <person name="Hughes D."/>
        </authorList>
    </citation>
    <scope>NUCLEOTIDE SEQUENCE</scope>
    <source>
        <strain>Durham</strain>
        <strain evidence="16">NC isolate 2 -- Noor lab</strain>
    </source>
</reference>
<dbReference type="EMBL" id="CAQQ02394560">
    <property type="status" value="NOT_ANNOTATED_CDS"/>
    <property type="molecule type" value="Genomic_DNA"/>
</dbReference>
<organism evidence="15 16">
    <name type="scientific">Megaselia scalaris</name>
    <name type="common">Humpbacked fly</name>
    <name type="synonym">Phora scalaris</name>
    <dbReference type="NCBI Taxonomy" id="36166"/>
    <lineage>
        <taxon>Eukaryota</taxon>
        <taxon>Metazoa</taxon>
        <taxon>Ecdysozoa</taxon>
        <taxon>Arthropoda</taxon>
        <taxon>Hexapoda</taxon>
        <taxon>Insecta</taxon>
        <taxon>Pterygota</taxon>
        <taxon>Neoptera</taxon>
        <taxon>Endopterygota</taxon>
        <taxon>Diptera</taxon>
        <taxon>Brachycera</taxon>
        <taxon>Muscomorpha</taxon>
        <taxon>Platypezoidea</taxon>
        <taxon>Phoridae</taxon>
        <taxon>Megaseliini</taxon>
        <taxon>Megaselia</taxon>
    </lineage>
</organism>
<feature type="signal peptide" evidence="13">
    <location>
        <begin position="1"/>
        <end position="17"/>
    </location>
</feature>
<dbReference type="GO" id="GO:0005788">
    <property type="term" value="C:endoplasmic reticulum lumen"/>
    <property type="evidence" value="ECO:0007669"/>
    <property type="project" value="UniProtKB-SubCell"/>
</dbReference>
<evidence type="ECO:0000256" key="4">
    <source>
        <dbReference type="ARBA" id="ARBA00012723"/>
    </source>
</evidence>
<evidence type="ECO:0000256" key="10">
    <source>
        <dbReference type="ARBA" id="ARBA00023284"/>
    </source>
</evidence>
<dbReference type="PROSITE" id="PS00194">
    <property type="entry name" value="THIOREDOXIN_1"/>
    <property type="match status" value="2"/>
</dbReference>
<evidence type="ECO:0000256" key="12">
    <source>
        <dbReference type="RuleBase" id="RU004208"/>
    </source>
</evidence>
<evidence type="ECO:0000256" key="5">
    <source>
        <dbReference type="ARBA" id="ARBA00022729"/>
    </source>
</evidence>
<evidence type="ECO:0000313" key="15">
    <source>
        <dbReference type="EnsemblMetazoa" id="MESCA003102-PA"/>
    </source>
</evidence>
<dbReference type="InterPro" id="IPR013766">
    <property type="entry name" value="Thioredoxin_domain"/>
</dbReference>
<dbReference type="Pfam" id="PF00085">
    <property type="entry name" value="Thioredoxin"/>
    <property type="match status" value="2"/>
</dbReference>
<evidence type="ECO:0000256" key="11">
    <source>
        <dbReference type="ARBA" id="ARBA00067226"/>
    </source>
</evidence>
<evidence type="ECO:0000256" key="1">
    <source>
        <dbReference type="ARBA" id="ARBA00001182"/>
    </source>
</evidence>
<evidence type="ECO:0000256" key="6">
    <source>
        <dbReference type="ARBA" id="ARBA00022737"/>
    </source>
</evidence>
<evidence type="ECO:0000256" key="13">
    <source>
        <dbReference type="SAM" id="SignalP"/>
    </source>
</evidence>
<dbReference type="PRINTS" id="PR00421">
    <property type="entry name" value="THIOREDOXIN"/>
</dbReference>
<dbReference type="FunFam" id="3.40.30.10:FF:000050">
    <property type="entry name" value="protein disulfide-isomerase A6 isoform X1"/>
    <property type="match status" value="1"/>
</dbReference>
<dbReference type="InterPro" id="IPR017937">
    <property type="entry name" value="Thioredoxin_CS"/>
</dbReference>
<comment type="similarity">
    <text evidence="3 12">Belongs to the protein disulfide isomerase family.</text>
</comment>
<dbReference type="AlphaFoldDB" id="T1GI35"/>
<evidence type="ECO:0000259" key="14">
    <source>
        <dbReference type="PROSITE" id="PS51352"/>
    </source>
</evidence>
<evidence type="ECO:0000256" key="7">
    <source>
        <dbReference type="ARBA" id="ARBA00022824"/>
    </source>
</evidence>
<dbReference type="OMA" id="QCAAAHP"/>
<keyword evidence="6" id="KW-0677">Repeat</keyword>
<keyword evidence="10" id="KW-0676">Redox-active center</keyword>
<feature type="domain" description="Thioredoxin" evidence="14">
    <location>
        <begin position="126"/>
        <end position="263"/>
    </location>
</feature>
<keyword evidence="8" id="KW-1015">Disulfide bond</keyword>
<dbReference type="STRING" id="36166.T1GI35"/>
<dbReference type="EnsemblMetazoa" id="MESCA003102-RA">
    <property type="protein sequence ID" value="MESCA003102-PA"/>
    <property type="gene ID" value="MESCA003102"/>
</dbReference>
<dbReference type="GO" id="GO:0034976">
    <property type="term" value="P:response to endoplasmic reticulum stress"/>
    <property type="evidence" value="ECO:0007669"/>
    <property type="project" value="TreeGrafter"/>
</dbReference>
<dbReference type="NCBIfam" id="TIGR01126">
    <property type="entry name" value="pdi_dom"/>
    <property type="match status" value="1"/>
</dbReference>
<name>T1GI35_MEGSC</name>
<dbReference type="GO" id="GO:0003756">
    <property type="term" value="F:protein disulfide isomerase activity"/>
    <property type="evidence" value="ECO:0007669"/>
    <property type="project" value="UniProtKB-EC"/>
</dbReference>
<keyword evidence="5 13" id="KW-0732">Signal</keyword>
<dbReference type="Gene3D" id="3.40.30.10">
    <property type="entry name" value="Glutaredoxin"/>
    <property type="match status" value="2"/>
</dbReference>
<evidence type="ECO:0000256" key="8">
    <source>
        <dbReference type="ARBA" id="ARBA00023157"/>
    </source>
</evidence>
<dbReference type="GO" id="GO:0015035">
    <property type="term" value="F:protein-disulfide reductase activity"/>
    <property type="evidence" value="ECO:0007669"/>
    <property type="project" value="TreeGrafter"/>
</dbReference>
<dbReference type="PROSITE" id="PS51352">
    <property type="entry name" value="THIOREDOXIN_2"/>
    <property type="match status" value="2"/>
</dbReference>
<evidence type="ECO:0000256" key="3">
    <source>
        <dbReference type="ARBA" id="ARBA00006347"/>
    </source>
</evidence>
<dbReference type="HOGENOM" id="CLU_030311_0_0_1"/>
<feature type="domain" description="Thioredoxin" evidence="14">
    <location>
        <begin position="10"/>
        <end position="123"/>
    </location>
</feature>
<dbReference type="InterPro" id="IPR005788">
    <property type="entry name" value="PDI_thioredoxin-like_dom"/>
</dbReference>
<evidence type="ECO:0000256" key="9">
    <source>
        <dbReference type="ARBA" id="ARBA00023235"/>
    </source>
</evidence>
<reference evidence="15" key="2">
    <citation type="submission" date="2015-06" db="UniProtKB">
        <authorList>
            <consortium name="EnsemblMetazoa"/>
        </authorList>
    </citation>
    <scope>IDENTIFICATION</scope>
</reference>
<keyword evidence="7" id="KW-0256">Endoplasmic reticulum</keyword>
<dbReference type="InterPro" id="IPR036249">
    <property type="entry name" value="Thioredoxin-like_sf"/>
</dbReference>
<sequence length="358" mass="39858">MKQYFLIFAVLFGLSSGMYTSRDDVIELTPSNFDKLVTKSNEVWVVEFYAPWCGHCQQLVKEYNKLATALKGIVKVGAVNADEHKSLGGQFSVRGFPTIKIFGADKNSPIDFNGQRTASAMADSALAEAKKIVNKRLGGGSGSSSGGSNSKDDVIELTDDNFDKLVLNSDEPWLVEFFAPWCGHCKNLAPQWAKAASELKGKIKMGALDATVHQSKAAEYGIRGYPTIKFFPAGKKSKSDVQEYDGGRQASDIVSWGLDKYEDIVEAPELYEVTDEKTFNKACDGVSICVVSVLPHILDCDANCRNKYLDTLKEMGEKYKKKQWGWIWSEAGFKLTLKKLWKWVDLVIQQWQLLASKK</sequence>
<keyword evidence="9" id="KW-0413">Isomerase</keyword>
<keyword evidence="16" id="KW-1185">Reference proteome</keyword>
<dbReference type="Proteomes" id="UP000015102">
    <property type="component" value="Unassembled WGS sequence"/>
</dbReference>